<organism evidence="2 3">
    <name type="scientific">Anthostomella pinea</name>
    <dbReference type="NCBI Taxonomy" id="933095"/>
    <lineage>
        <taxon>Eukaryota</taxon>
        <taxon>Fungi</taxon>
        <taxon>Dikarya</taxon>
        <taxon>Ascomycota</taxon>
        <taxon>Pezizomycotina</taxon>
        <taxon>Sordariomycetes</taxon>
        <taxon>Xylariomycetidae</taxon>
        <taxon>Xylariales</taxon>
        <taxon>Xylariaceae</taxon>
        <taxon>Anthostomella</taxon>
    </lineage>
</organism>
<feature type="compositionally biased region" description="Polar residues" evidence="1">
    <location>
        <begin position="13"/>
        <end position="40"/>
    </location>
</feature>
<proteinExistence type="predicted"/>
<sequence>MSTISPTLLRISRPQSLFPQPESNPATLTTSGETGAATTNQRHHRHNFSEDTAHELGTEIETTPNLSLPSSPAFSGSTENQRQPLSTAPQGLLTAGRVKGLGDEGYEAITRITPLLTTCSNEDSLVAAKDEGYTYPEIKKSMGSTPPCRLFEMVTELSRIMEKHS</sequence>
<comment type="caution">
    <text evidence="2">The sequence shown here is derived from an EMBL/GenBank/DDBJ whole genome shotgun (WGS) entry which is preliminary data.</text>
</comment>
<reference evidence="2" key="1">
    <citation type="submission" date="2023-10" db="EMBL/GenBank/DDBJ databases">
        <authorList>
            <person name="Hackl T."/>
        </authorList>
    </citation>
    <scope>NUCLEOTIDE SEQUENCE</scope>
</reference>
<evidence type="ECO:0000256" key="1">
    <source>
        <dbReference type="SAM" id="MobiDB-lite"/>
    </source>
</evidence>
<name>A0AAI8VNW1_9PEZI</name>
<dbReference type="AlphaFoldDB" id="A0AAI8VNW1"/>
<feature type="compositionally biased region" description="Polar residues" evidence="1">
    <location>
        <begin position="60"/>
        <end position="89"/>
    </location>
</feature>
<gene>
    <name evidence="2" type="ORF">KHLLAP_LOCUS8843</name>
</gene>
<evidence type="ECO:0000313" key="3">
    <source>
        <dbReference type="Proteomes" id="UP001295740"/>
    </source>
</evidence>
<feature type="region of interest" description="Disordered" evidence="1">
    <location>
        <begin position="1"/>
        <end position="46"/>
    </location>
</feature>
<protein>
    <submittedName>
        <fullName evidence="2">Uu.00g134010.m01.CDS01</fullName>
    </submittedName>
</protein>
<evidence type="ECO:0000313" key="2">
    <source>
        <dbReference type="EMBL" id="CAJ2508375.1"/>
    </source>
</evidence>
<dbReference type="EMBL" id="CAUWAG010000011">
    <property type="protein sequence ID" value="CAJ2508375.1"/>
    <property type="molecule type" value="Genomic_DNA"/>
</dbReference>
<feature type="region of interest" description="Disordered" evidence="1">
    <location>
        <begin position="60"/>
        <end position="92"/>
    </location>
</feature>
<keyword evidence="3" id="KW-1185">Reference proteome</keyword>
<dbReference type="Proteomes" id="UP001295740">
    <property type="component" value="Unassembled WGS sequence"/>
</dbReference>
<accession>A0AAI8VNW1</accession>